<dbReference type="AlphaFoldDB" id="A0A450WD41"/>
<sequence length="88" mass="10231">MIKKSENLKNVVFHRPFWFWIFRVGVRATQLLLDRGVMAHSQPGQAGTKKDSVICNYFVVWKIFDKTIKKYQGNICHWIPAFAGMTGE</sequence>
<gene>
    <name evidence="1" type="ORF">BECKLPF1236B_GA0070989_10692</name>
</gene>
<dbReference type="EMBL" id="CAADFK010000069">
    <property type="protein sequence ID" value="VFK14871.1"/>
    <property type="molecule type" value="Genomic_DNA"/>
</dbReference>
<protein>
    <submittedName>
        <fullName evidence="1">Uncharacterized protein</fullName>
    </submittedName>
</protein>
<proteinExistence type="predicted"/>
<evidence type="ECO:0000313" key="1">
    <source>
        <dbReference type="EMBL" id="VFK14871.1"/>
    </source>
</evidence>
<accession>A0A450WD41</accession>
<organism evidence="1">
    <name type="scientific">Candidatus Kentrum sp. LPFa</name>
    <dbReference type="NCBI Taxonomy" id="2126335"/>
    <lineage>
        <taxon>Bacteria</taxon>
        <taxon>Pseudomonadati</taxon>
        <taxon>Pseudomonadota</taxon>
        <taxon>Gammaproteobacteria</taxon>
        <taxon>Candidatus Kentrum</taxon>
    </lineage>
</organism>
<reference evidence="1" key="1">
    <citation type="submission" date="2019-02" db="EMBL/GenBank/DDBJ databases">
        <authorList>
            <person name="Gruber-Vodicka R. H."/>
            <person name="Seah K. B. B."/>
        </authorList>
    </citation>
    <scope>NUCLEOTIDE SEQUENCE</scope>
    <source>
        <strain evidence="1">BECK_S313</strain>
    </source>
</reference>
<name>A0A450WD41_9GAMM</name>